<reference evidence="1" key="1">
    <citation type="submission" date="2020-05" db="EMBL/GenBank/DDBJ databases">
        <title>Large-scale comparative analyses of tick genomes elucidate their genetic diversity and vector capacities.</title>
        <authorList>
            <person name="Jia N."/>
            <person name="Wang J."/>
            <person name="Shi W."/>
            <person name="Du L."/>
            <person name="Sun Y."/>
            <person name="Zhan W."/>
            <person name="Jiang J."/>
            <person name="Wang Q."/>
            <person name="Zhang B."/>
            <person name="Ji P."/>
            <person name="Sakyi L.B."/>
            <person name="Cui X."/>
            <person name="Yuan T."/>
            <person name="Jiang B."/>
            <person name="Yang W."/>
            <person name="Lam T.T.-Y."/>
            <person name="Chang Q."/>
            <person name="Ding S."/>
            <person name="Wang X."/>
            <person name="Zhu J."/>
            <person name="Ruan X."/>
            <person name="Zhao L."/>
            <person name="Wei J."/>
            <person name="Que T."/>
            <person name="Du C."/>
            <person name="Cheng J."/>
            <person name="Dai P."/>
            <person name="Han X."/>
            <person name="Huang E."/>
            <person name="Gao Y."/>
            <person name="Liu J."/>
            <person name="Shao H."/>
            <person name="Ye R."/>
            <person name="Li L."/>
            <person name="Wei W."/>
            <person name="Wang X."/>
            <person name="Wang C."/>
            <person name="Yang T."/>
            <person name="Huo Q."/>
            <person name="Li W."/>
            <person name="Guo W."/>
            <person name="Chen H."/>
            <person name="Zhou L."/>
            <person name="Ni X."/>
            <person name="Tian J."/>
            <person name="Zhou Y."/>
            <person name="Sheng Y."/>
            <person name="Liu T."/>
            <person name="Pan Y."/>
            <person name="Xia L."/>
            <person name="Li J."/>
            <person name="Zhao F."/>
            <person name="Cao W."/>
        </authorList>
    </citation>
    <scope>NUCLEOTIDE SEQUENCE</scope>
    <source>
        <strain evidence="1">Hyas-2018</strain>
    </source>
</reference>
<evidence type="ECO:0000313" key="1">
    <source>
        <dbReference type="EMBL" id="KAH6946823.1"/>
    </source>
</evidence>
<gene>
    <name evidence="1" type="ORF">HPB50_015405</name>
</gene>
<protein>
    <submittedName>
        <fullName evidence="1">Uncharacterized protein</fullName>
    </submittedName>
</protein>
<accession>A0ACB7TIP1</accession>
<organism evidence="1 2">
    <name type="scientific">Hyalomma asiaticum</name>
    <name type="common">Tick</name>
    <dbReference type="NCBI Taxonomy" id="266040"/>
    <lineage>
        <taxon>Eukaryota</taxon>
        <taxon>Metazoa</taxon>
        <taxon>Ecdysozoa</taxon>
        <taxon>Arthropoda</taxon>
        <taxon>Chelicerata</taxon>
        <taxon>Arachnida</taxon>
        <taxon>Acari</taxon>
        <taxon>Parasitiformes</taxon>
        <taxon>Ixodida</taxon>
        <taxon>Ixodoidea</taxon>
        <taxon>Ixodidae</taxon>
        <taxon>Hyalomminae</taxon>
        <taxon>Hyalomma</taxon>
    </lineage>
</organism>
<sequence length="83" mass="9051">MNASFSHLGLATQSPNDVCGRFLFAVFVSIRKACLEIMLAENFGKLLENGCPLPPQHSRGRRGCQKKAGVAKAAHRVEDVTPR</sequence>
<dbReference type="Proteomes" id="UP000821845">
    <property type="component" value="Chromosome 1"/>
</dbReference>
<comment type="caution">
    <text evidence="1">The sequence shown here is derived from an EMBL/GenBank/DDBJ whole genome shotgun (WGS) entry which is preliminary data.</text>
</comment>
<proteinExistence type="predicted"/>
<keyword evidence="2" id="KW-1185">Reference proteome</keyword>
<dbReference type="EMBL" id="CM023481">
    <property type="protein sequence ID" value="KAH6946823.1"/>
    <property type="molecule type" value="Genomic_DNA"/>
</dbReference>
<evidence type="ECO:0000313" key="2">
    <source>
        <dbReference type="Proteomes" id="UP000821845"/>
    </source>
</evidence>
<name>A0ACB7TIP1_HYAAI</name>